<dbReference type="AlphaFoldDB" id="X1UCS5"/>
<dbReference type="EMBL" id="BARW01017361">
    <property type="protein sequence ID" value="GAJ01372.1"/>
    <property type="molecule type" value="Genomic_DNA"/>
</dbReference>
<organism evidence="1">
    <name type="scientific">marine sediment metagenome</name>
    <dbReference type="NCBI Taxonomy" id="412755"/>
    <lineage>
        <taxon>unclassified sequences</taxon>
        <taxon>metagenomes</taxon>
        <taxon>ecological metagenomes</taxon>
    </lineage>
</organism>
<feature type="non-terminal residue" evidence="1">
    <location>
        <position position="1"/>
    </location>
</feature>
<comment type="caution">
    <text evidence="1">The sequence shown here is derived from an EMBL/GenBank/DDBJ whole genome shotgun (WGS) entry which is preliminary data.</text>
</comment>
<name>X1UCS5_9ZZZZ</name>
<sequence>RQAVKRKYRVKTVSSIEYIVKRKKSTIGKR</sequence>
<reference evidence="1" key="1">
    <citation type="journal article" date="2014" name="Front. Microbiol.">
        <title>High frequency of phylogenetically diverse reductive dehalogenase-homologous genes in deep subseafloor sedimentary metagenomes.</title>
        <authorList>
            <person name="Kawai M."/>
            <person name="Futagami T."/>
            <person name="Toyoda A."/>
            <person name="Takaki Y."/>
            <person name="Nishi S."/>
            <person name="Hori S."/>
            <person name="Arai W."/>
            <person name="Tsubouchi T."/>
            <person name="Morono Y."/>
            <person name="Uchiyama I."/>
            <person name="Ito T."/>
            <person name="Fujiyama A."/>
            <person name="Inagaki F."/>
            <person name="Takami H."/>
        </authorList>
    </citation>
    <scope>NUCLEOTIDE SEQUENCE</scope>
    <source>
        <strain evidence="1">Expedition CK06-06</strain>
    </source>
</reference>
<accession>X1UCS5</accession>
<proteinExistence type="predicted"/>
<protein>
    <submittedName>
        <fullName evidence="1">Uncharacterized protein</fullName>
    </submittedName>
</protein>
<evidence type="ECO:0000313" key="1">
    <source>
        <dbReference type="EMBL" id="GAJ01372.1"/>
    </source>
</evidence>
<gene>
    <name evidence="1" type="ORF">S12H4_30011</name>
</gene>